<dbReference type="Gene3D" id="3.90.25.10">
    <property type="entry name" value="UDP-galactose 4-epimerase, domain 1"/>
    <property type="match status" value="1"/>
</dbReference>
<evidence type="ECO:0000256" key="5">
    <source>
        <dbReference type="ARBA" id="ARBA00023027"/>
    </source>
</evidence>
<proteinExistence type="inferred from homology"/>
<dbReference type="Proteomes" id="UP000266568">
    <property type="component" value="Unassembled WGS sequence"/>
</dbReference>
<evidence type="ECO:0000256" key="2">
    <source>
        <dbReference type="ARBA" id="ARBA00001911"/>
    </source>
</evidence>
<evidence type="ECO:0000313" key="9">
    <source>
        <dbReference type="EMBL" id="RIA36763.1"/>
    </source>
</evidence>
<comment type="catalytic activity">
    <reaction evidence="1 7">
        <text>dTDP-alpha-D-glucose = dTDP-4-dehydro-6-deoxy-alpha-D-glucose + H2O</text>
        <dbReference type="Rhea" id="RHEA:17221"/>
        <dbReference type="ChEBI" id="CHEBI:15377"/>
        <dbReference type="ChEBI" id="CHEBI:57477"/>
        <dbReference type="ChEBI" id="CHEBI:57649"/>
        <dbReference type="EC" id="4.2.1.46"/>
    </reaction>
</comment>
<evidence type="ECO:0000313" key="10">
    <source>
        <dbReference type="Proteomes" id="UP000266568"/>
    </source>
</evidence>
<dbReference type="EMBL" id="QXDC01000005">
    <property type="protein sequence ID" value="RIA36763.1"/>
    <property type="molecule type" value="Genomic_DNA"/>
</dbReference>
<keyword evidence="6 7" id="KW-0456">Lyase</keyword>
<dbReference type="InterPro" id="IPR036291">
    <property type="entry name" value="NAD(P)-bd_dom_sf"/>
</dbReference>
<comment type="similarity">
    <text evidence="3 7">Belongs to the NAD(P)-dependent epimerase/dehydratase family. dTDP-glucose dehydratase subfamily.</text>
</comment>
<comment type="cofactor">
    <cofactor evidence="2 7">
        <name>NAD(+)</name>
        <dbReference type="ChEBI" id="CHEBI:57540"/>
    </cofactor>
</comment>
<keyword evidence="10" id="KW-1185">Reference proteome</keyword>
<dbReference type="CDD" id="cd05246">
    <property type="entry name" value="dTDP_GD_SDR_e"/>
    <property type="match status" value="1"/>
</dbReference>
<dbReference type="GO" id="GO:0009225">
    <property type="term" value="P:nucleotide-sugar metabolic process"/>
    <property type="evidence" value="ECO:0007669"/>
    <property type="project" value="InterPro"/>
</dbReference>
<protein>
    <recommendedName>
        <fullName evidence="4 7">dTDP-glucose 4,6-dehydratase</fullName>
        <ecNumber evidence="4 7">4.2.1.46</ecNumber>
    </recommendedName>
</protein>
<dbReference type="Gene3D" id="3.40.50.720">
    <property type="entry name" value="NAD(P)-binding Rossmann-like Domain"/>
    <property type="match status" value="1"/>
</dbReference>
<reference evidence="9 10" key="1">
    <citation type="submission" date="2018-08" db="EMBL/GenBank/DDBJ databases">
        <title>Genomic Encyclopedia of Type Strains, Phase IV (KMG-IV): sequencing the most valuable type-strain genomes for metagenomic binning, comparative biology and taxonomic classification.</title>
        <authorList>
            <person name="Goeker M."/>
        </authorList>
    </citation>
    <scope>NUCLEOTIDE SEQUENCE [LARGE SCALE GENOMIC DNA]</scope>
    <source>
        <strain evidence="9 10">DSM 25527</strain>
    </source>
</reference>
<dbReference type="NCBIfam" id="TIGR01181">
    <property type="entry name" value="dTDP_gluc_dehyt"/>
    <property type="match status" value="1"/>
</dbReference>
<evidence type="ECO:0000256" key="6">
    <source>
        <dbReference type="ARBA" id="ARBA00023239"/>
    </source>
</evidence>
<dbReference type="SUPFAM" id="SSF51735">
    <property type="entry name" value="NAD(P)-binding Rossmann-fold domains"/>
    <property type="match status" value="1"/>
</dbReference>
<dbReference type="InterPro" id="IPR020904">
    <property type="entry name" value="Sc_DH/Rdtase_CS"/>
</dbReference>
<dbReference type="Pfam" id="PF16363">
    <property type="entry name" value="GDP_Man_Dehyd"/>
    <property type="match status" value="1"/>
</dbReference>
<keyword evidence="5" id="KW-0520">NAD</keyword>
<comment type="caution">
    <text evidence="9">The sequence shown here is derived from an EMBL/GenBank/DDBJ whole genome shotgun (WGS) entry which is preliminary data.</text>
</comment>
<dbReference type="InterPro" id="IPR016040">
    <property type="entry name" value="NAD(P)-bd_dom"/>
</dbReference>
<dbReference type="EC" id="4.2.1.46" evidence="4 7"/>
<dbReference type="PANTHER" id="PTHR43000">
    <property type="entry name" value="DTDP-D-GLUCOSE 4,6-DEHYDRATASE-RELATED"/>
    <property type="match status" value="1"/>
</dbReference>
<dbReference type="InterPro" id="IPR005888">
    <property type="entry name" value="dTDP_Gluc_deHydtase"/>
</dbReference>
<evidence type="ECO:0000256" key="3">
    <source>
        <dbReference type="ARBA" id="ARBA00008178"/>
    </source>
</evidence>
<accession>A0A397NMD4</accession>
<evidence type="ECO:0000256" key="1">
    <source>
        <dbReference type="ARBA" id="ARBA00001539"/>
    </source>
</evidence>
<evidence type="ECO:0000256" key="4">
    <source>
        <dbReference type="ARBA" id="ARBA00011990"/>
    </source>
</evidence>
<organism evidence="9 10">
    <name type="scientific">Hephaestia caeni</name>
    <dbReference type="NCBI Taxonomy" id="645617"/>
    <lineage>
        <taxon>Bacteria</taxon>
        <taxon>Pseudomonadati</taxon>
        <taxon>Pseudomonadota</taxon>
        <taxon>Alphaproteobacteria</taxon>
        <taxon>Sphingomonadales</taxon>
        <taxon>Sphingomonadaceae</taxon>
        <taxon>Hephaestia</taxon>
    </lineage>
</organism>
<evidence type="ECO:0000259" key="8">
    <source>
        <dbReference type="Pfam" id="PF16363"/>
    </source>
</evidence>
<dbReference type="OrthoDB" id="9801785at2"/>
<sequence>MRTILVTGGAGFIGSAVCRHLIGRGDTRVINLDKLTYAGNPASLTTIAGSPLYHFVEGDIGDARLVTDLLGAMRPDAIMHLAAESHVDRSIDGPGAFVETNVVGTFRLLSAALDYWRGLDGAAKAGFRFHHVSTDEVFGDLPFDGGAFTEETPYDPSSPYSASKAASDHFVRAWHATYGLPVVLSNCSNNYGPYHFPEKLIPLVILNALEGKQLPVYGRGANVRDWLHVEDHARALDQVMSVGAVGESYNIGGNEERTNLQVVEAICDLLDQRVPPAGGRTRRDLIRFVADRPGHDRRYAIDASKIERELGWRAEESFASGLAKTVDWYLDNRWWWAPIRDGRYAGDRLGIAAG</sequence>
<dbReference type="GO" id="GO:0008460">
    <property type="term" value="F:dTDP-glucose 4,6-dehydratase activity"/>
    <property type="evidence" value="ECO:0007669"/>
    <property type="project" value="UniProtKB-EC"/>
</dbReference>
<name>A0A397NMD4_9SPHN</name>
<dbReference type="AlphaFoldDB" id="A0A397NMD4"/>
<feature type="domain" description="NAD(P)-binding" evidence="8">
    <location>
        <begin position="5"/>
        <end position="324"/>
    </location>
</feature>
<gene>
    <name evidence="9" type="ORF">DFR49_4051</name>
</gene>
<dbReference type="RefSeq" id="WP_119037468.1">
    <property type="nucleotide sequence ID" value="NZ_QXDC01000005.1"/>
</dbReference>
<dbReference type="PROSITE" id="PS00061">
    <property type="entry name" value="ADH_SHORT"/>
    <property type="match status" value="1"/>
</dbReference>
<evidence type="ECO:0000256" key="7">
    <source>
        <dbReference type="RuleBase" id="RU004473"/>
    </source>
</evidence>